<keyword evidence="5 9" id="KW-0812">Transmembrane</keyword>
<evidence type="ECO:0000259" key="11">
    <source>
        <dbReference type="Pfam" id="PF00361"/>
    </source>
</evidence>
<keyword evidence="4" id="KW-1003">Cell membrane</keyword>
<comment type="subcellular location">
    <subcellularLocation>
        <location evidence="1">Cell membrane</location>
        <topology evidence="1">Multi-pass membrane protein</topology>
    </subcellularLocation>
    <subcellularLocation>
        <location evidence="9">Membrane</location>
        <topology evidence="9">Multi-pass membrane protein</topology>
    </subcellularLocation>
</comment>
<protein>
    <submittedName>
        <fullName evidence="16">Monovalent cation/H+ antiporter subunit A</fullName>
    </submittedName>
</protein>
<reference evidence="17" key="1">
    <citation type="journal article" date="2019" name="Int. J. Syst. Evol. Microbiol.">
        <title>The Global Catalogue of Microorganisms (GCM) 10K type strain sequencing project: providing services to taxonomists for standard genome sequencing and annotation.</title>
        <authorList>
            <consortium name="The Broad Institute Genomics Platform"/>
            <consortium name="The Broad Institute Genome Sequencing Center for Infectious Disease"/>
            <person name="Wu L."/>
            <person name="Ma J."/>
        </authorList>
    </citation>
    <scope>NUCLEOTIDE SEQUENCE [LARGE SCALE GENOMIC DNA]</scope>
    <source>
        <strain evidence="17">JCM 17712</strain>
    </source>
</reference>
<feature type="domain" description="NADH:quinone oxidoreductase/Mrp antiporter transmembrane" evidence="11">
    <location>
        <begin position="131"/>
        <end position="408"/>
    </location>
</feature>
<evidence type="ECO:0000259" key="15">
    <source>
        <dbReference type="Pfam" id="PF20501"/>
    </source>
</evidence>
<proteinExistence type="predicted"/>
<dbReference type="InterPro" id="IPR050616">
    <property type="entry name" value="CPA3_Na-H_Antiporter_A"/>
</dbReference>
<dbReference type="InterPro" id="IPR025383">
    <property type="entry name" value="MrpA_C/MbhD"/>
</dbReference>
<feature type="transmembrane region" description="Helical" evidence="10">
    <location>
        <begin position="464"/>
        <end position="484"/>
    </location>
</feature>
<dbReference type="Pfam" id="PF13244">
    <property type="entry name" value="MbhD"/>
    <property type="match status" value="1"/>
</dbReference>
<feature type="transmembrane region" description="Helical" evidence="10">
    <location>
        <begin position="75"/>
        <end position="99"/>
    </location>
</feature>
<feature type="transmembrane region" description="Helical" evidence="10">
    <location>
        <begin position="275"/>
        <end position="296"/>
    </location>
</feature>
<keyword evidence="6 10" id="KW-1133">Transmembrane helix</keyword>
<dbReference type="InterPro" id="IPR001516">
    <property type="entry name" value="Proton_antipo_N"/>
</dbReference>
<dbReference type="NCBIfam" id="NF009288">
    <property type="entry name" value="PRK12648.1"/>
    <property type="match status" value="1"/>
</dbReference>
<feature type="transmembrane region" description="Helical" evidence="10">
    <location>
        <begin position="327"/>
        <end position="351"/>
    </location>
</feature>
<feature type="transmembrane region" description="Helical" evidence="10">
    <location>
        <begin position="504"/>
        <end position="527"/>
    </location>
</feature>
<feature type="transmembrane region" description="Helical" evidence="10">
    <location>
        <begin position="890"/>
        <end position="910"/>
    </location>
</feature>
<feature type="domain" description="NADH-Ubiquinone oxidoreductase (complex I) chain 5 N-terminal" evidence="12">
    <location>
        <begin position="73"/>
        <end position="115"/>
    </location>
</feature>
<feature type="transmembrane region" description="Helical" evidence="10">
    <location>
        <begin position="930"/>
        <end position="952"/>
    </location>
</feature>
<feature type="transmembrane region" description="Helical" evidence="10">
    <location>
        <begin position="705"/>
        <end position="726"/>
    </location>
</feature>
<feature type="domain" description="Na+/H+ antiporter MnhB subunit-related protein" evidence="13">
    <location>
        <begin position="824"/>
        <end position="946"/>
    </location>
</feature>
<feature type="transmembrane region" description="Helical" evidence="10">
    <location>
        <begin position="818"/>
        <end position="843"/>
    </location>
</feature>
<accession>A0ABP9MXX0</accession>
<dbReference type="PANTHER" id="PTHR43373:SF1">
    <property type="entry name" value="NA(+)_H(+) ANTIPORTER SUBUNIT A"/>
    <property type="match status" value="1"/>
</dbReference>
<feature type="domain" description="MrpA C-terminal/MbhD" evidence="14">
    <location>
        <begin position="623"/>
        <end position="686"/>
    </location>
</feature>
<evidence type="ECO:0000313" key="16">
    <source>
        <dbReference type="EMBL" id="GAA5104289.1"/>
    </source>
</evidence>
<dbReference type="RefSeq" id="WP_345114008.1">
    <property type="nucleotide sequence ID" value="NZ_BAABIZ010000002.1"/>
</dbReference>
<evidence type="ECO:0000259" key="12">
    <source>
        <dbReference type="Pfam" id="PF00662"/>
    </source>
</evidence>
<keyword evidence="3" id="KW-0050">Antiport</keyword>
<keyword evidence="8 10" id="KW-0472">Membrane</keyword>
<evidence type="ECO:0000313" key="17">
    <source>
        <dbReference type="Proteomes" id="UP001500864"/>
    </source>
</evidence>
<evidence type="ECO:0000256" key="6">
    <source>
        <dbReference type="ARBA" id="ARBA00022989"/>
    </source>
</evidence>
<organism evidence="16 17">
    <name type="scientific">Bartonella jaculi</name>
    <dbReference type="NCBI Taxonomy" id="686226"/>
    <lineage>
        <taxon>Bacteria</taxon>
        <taxon>Pseudomonadati</taxon>
        <taxon>Pseudomonadota</taxon>
        <taxon>Alphaproteobacteria</taxon>
        <taxon>Hyphomicrobiales</taxon>
        <taxon>Bartonellaceae</taxon>
        <taxon>Bartonella</taxon>
    </lineage>
</organism>
<feature type="transmembrane region" description="Helical" evidence="10">
    <location>
        <begin position="168"/>
        <end position="190"/>
    </location>
</feature>
<feature type="transmembrane region" description="Helical" evidence="10">
    <location>
        <begin position="663"/>
        <end position="684"/>
    </location>
</feature>
<evidence type="ECO:0000256" key="5">
    <source>
        <dbReference type="ARBA" id="ARBA00022692"/>
    </source>
</evidence>
<keyword evidence="17" id="KW-1185">Reference proteome</keyword>
<feature type="transmembrane region" description="Helical" evidence="10">
    <location>
        <begin position="6"/>
        <end position="25"/>
    </location>
</feature>
<comment type="caution">
    <text evidence="16">The sequence shown here is derived from an EMBL/GenBank/DDBJ whole genome shotgun (WGS) entry which is preliminary data.</text>
</comment>
<feature type="transmembrane region" description="Helical" evidence="10">
    <location>
        <begin position="581"/>
        <end position="606"/>
    </location>
</feature>
<dbReference type="InterPro" id="IPR001750">
    <property type="entry name" value="ND/Mrp_TM"/>
</dbReference>
<dbReference type="InterPro" id="IPR046806">
    <property type="entry name" value="MrpA_C/MbhE"/>
</dbReference>
<feature type="transmembrane region" description="Helical" evidence="10">
    <location>
        <begin position="136"/>
        <end position="156"/>
    </location>
</feature>
<dbReference type="EMBL" id="BAABIZ010000002">
    <property type="protein sequence ID" value="GAA5104289.1"/>
    <property type="molecule type" value="Genomic_DNA"/>
</dbReference>
<evidence type="ECO:0000256" key="2">
    <source>
        <dbReference type="ARBA" id="ARBA00022448"/>
    </source>
</evidence>
<feature type="transmembrane region" description="Helical" evidence="10">
    <location>
        <begin position="764"/>
        <end position="782"/>
    </location>
</feature>
<dbReference type="InterPro" id="IPR007182">
    <property type="entry name" value="MnhB"/>
</dbReference>
<dbReference type="Proteomes" id="UP001500864">
    <property type="component" value="Unassembled WGS sequence"/>
</dbReference>
<feature type="transmembrane region" description="Helical" evidence="10">
    <location>
        <begin position="414"/>
        <end position="435"/>
    </location>
</feature>
<feature type="transmembrane region" description="Helical" evidence="10">
    <location>
        <begin position="247"/>
        <end position="269"/>
    </location>
</feature>
<feature type="transmembrane region" description="Helical" evidence="10">
    <location>
        <begin position="372"/>
        <end position="394"/>
    </location>
</feature>
<feature type="transmembrane region" description="Helical" evidence="10">
    <location>
        <begin position="34"/>
        <end position="55"/>
    </location>
</feature>
<feature type="transmembrane region" description="Helical" evidence="10">
    <location>
        <begin position="210"/>
        <end position="235"/>
    </location>
</feature>
<sequence length="973" mass="107721">MTTREAMLVLLVLLPFGGSAIIGFFRSTAKNNEAWFAGIVALISLLFTIMLYPAVRGNCMVRLDISWLPEWGVDLILRIDGLSWLFCLLITGIGLLVVIYSRYYMDPADSVPRFFSFFLAFMGSMMGIVLSGNLVFLVIFWELTSIFSFLLIGYWYHNASAREGARMALTITGFGGFALFIGVLLIGYIVGSFDLDKVLQSGDMIRSSSLYNPILICILLGGLTKSAQFPFHFWLPNAMAAPTPVSSYLHSATMVKAGLFLFVRLWPVLSGTESWFWLVGFSGLSTLLLGAYFSMFQQDLKGLLAYSTISHLGLITTLLSLDSPLACVAAIFHMANHATFKASLFMAAGIIDHETGTRDMRKLTGLYRSMPITATLALVASAAMAGVPLLNGFLSKEMFFAEAVETHMESWLDWIAPYVATLASLFSVTYSIRFIHGVFLGPKPVNLPKTPHEPPHFMRLPMELLVFICLAVGIFPNLTIGPILDNAVVSVLGPMTTPYSLAVWHGFNTPLVMSLVALLGGGLLYVVGHRYFLSCDDGAPFFRHLKGTRIFERMLVIISWKWARAVEAVLSTRRLQIQLHWIFWVCFAFVGLLLWCDGFIVAGALPLVPLDIPFLALWLVGGLCALLVAWQAKFHRLASLMLLGGAGLMTCATFLWLSAPDLAITQLVVEVVTVVLLLLGLRWLPKRLHNPTPTSVGFGVRLRRIRDFIIALVGGAGVAWLSFVMMTRPQGTTISDFFLTKAYSEAGGRNVVNVLLVDFRGFDTMGEIVVLGIVSLTVFALLRRFRPAPESIDAPFQQRIQKAFDMAQPHRNVGDTMLNYLTVPAVIMGWLFPIIITFAIYLFMRGHDLPGGGFVGGITLAIGFILQYLARDIRWVETHLRVLPLRWIGFGLLLSVGTGMGSWFFGYPFLTSFFRYIHLPLIGKIPMASAFLFDFGVLSLVLGATVLILIALAHQSIRSYRIGNKPVFKEKEN</sequence>
<evidence type="ECO:0000259" key="14">
    <source>
        <dbReference type="Pfam" id="PF13244"/>
    </source>
</evidence>
<dbReference type="PANTHER" id="PTHR43373">
    <property type="entry name" value="NA(+)/H(+) ANTIPORTER SUBUNIT"/>
    <property type="match status" value="1"/>
</dbReference>
<evidence type="ECO:0000256" key="7">
    <source>
        <dbReference type="ARBA" id="ARBA00023065"/>
    </source>
</evidence>
<name>A0ABP9MXX0_9HYPH</name>
<evidence type="ECO:0000256" key="8">
    <source>
        <dbReference type="ARBA" id="ARBA00023136"/>
    </source>
</evidence>
<dbReference type="Pfam" id="PF00662">
    <property type="entry name" value="Proton_antipo_N"/>
    <property type="match status" value="1"/>
</dbReference>
<evidence type="ECO:0000256" key="3">
    <source>
        <dbReference type="ARBA" id="ARBA00022449"/>
    </source>
</evidence>
<dbReference type="PRINTS" id="PR01434">
    <property type="entry name" value="NADHDHGNASE5"/>
</dbReference>
<feature type="transmembrane region" description="Helical" evidence="10">
    <location>
        <begin position="111"/>
        <end position="130"/>
    </location>
</feature>
<feature type="transmembrane region" description="Helical" evidence="10">
    <location>
        <begin position="637"/>
        <end position="657"/>
    </location>
</feature>
<evidence type="ECO:0000259" key="13">
    <source>
        <dbReference type="Pfam" id="PF04039"/>
    </source>
</evidence>
<feature type="transmembrane region" description="Helical" evidence="10">
    <location>
        <begin position="849"/>
        <end position="869"/>
    </location>
</feature>
<gene>
    <name evidence="16" type="ORF">GCM10023261_02350</name>
</gene>
<keyword evidence="7" id="KW-0406">Ion transport</keyword>
<evidence type="ECO:0000256" key="9">
    <source>
        <dbReference type="RuleBase" id="RU000320"/>
    </source>
</evidence>
<evidence type="ECO:0000256" key="10">
    <source>
        <dbReference type="SAM" id="Phobius"/>
    </source>
</evidence>
<dbReference type="Pfam" id="PF00361">
    <property type="entry name" value="Proton_antipo_M"/>
    <property type="match status" value="1"/>
</dbReference>
<evidence type="ECO:0000256" key="1">
    <source>
        <dbReference type="ARBA" id="ARBA00004651"/>
    </source>
</evidence>
<feature type="domain" description="MrpA C-terminal/MbhE" evidence="15">
    <location>
        <begin position="702"/>
        <end position="799"/>
    </location>
</feature>
<dbReference type="Pfam" id="PF20501">
    <property type="entry name" value="MbhE"/>
    <property type="match status" value="1"/>
</dbReference>
<keyword evidence="2" id="KW-0813">Transport</keyword>
<feature type="transmembrane region" description="Helical" evidence="10">
    <location>
        <begin position="612"/>
        <end position="630"/>
    </location>
</feature>
<dbReference type="Pfam" id="PF04039">
    <property type="entry name" value="MnhB"/>
    <property type="match status" value="1"/>
</dbReference>
<evidence type="ECO:0000256" key="4">
    <source>
        <dbReference type="ARBA" id="ARBA00022475"/>
    </source>
</evidence>